<proteinExistence type="predicted"/>
<reference evidence="2 3" key="1">
    <citation type="submission" date="2022-07" db="EMBL/GenBank/DDBJ databases">
        <title>Genome-wide signatures of adaptation to extreme environments.</title>
        <authorList>
            <person name="Cho C.H."/>
            <person name="Yoon H.S."/>
        </authorList>
    </citation>
    <scope>NUCLEOTIDE SEQUENCE [LARGE SCALE GENOMIC DNA]</scope>
    <source>
        <strain evidence="2 3">DBV 063 E5</strain>
    </source>
</reference>
<dbReference type="AlphaFoldDB" id="A0AAV9IQI5"/>
<organism evidence="2 3">
    <name type="scientific">Cyanidium caldarium</name>
    <name type="common">Red alga</name>
    <dbReference type="NCBI Taxonomy" id="2771"/>
    <lineage>
        <taxon>Eukaryota</taxon>
        <taxon>Rhodophyta</taxon>
        <taxon>Bangiophyceae</taxon>
        <taxon>Cyanidiales</taxon>
        <taxon>Cyanidiaceae</taxon>
        <taxon>Cyanidium</taxon>
    </lineage>
</organism>
<evidence type="ECO:0000313" key="2">
    <source>
        <dbReference type="EMBL" id="KAK4534584.1"/>
    </source>
</evidence>
<feature type="region of interest" description="Disordered" evidence="1">
    <location>
        <begin position="313"/>
        <end position="343"/>
    </location>
</feature>
<keyword evidence="3" id="KW-1185">Reference proteome</keyword>
<evidence type="ECO:0000313" key="3">
    <source>
        <dbReference type="Proteomes" id="UP001301350"/>
    </source>
</evidence>
<dbReference type="EMBL" id="JANCYW010000002">
    <property type="protein sequence ID" value="KAK4534584.1"/>
    <property type="molecule type" value="Genomic_DNA"/>
</dbReference>
<feature type="compositionally biased region" description="Basic and acidic residues" evidence="1">
    <location>
        <begin position="313"/>
        <end position="322"/>
    </location>
</feature>
<evidence type="ECO:0000256" key="1">
    <source>
        <dbReference type="SAM" id="MobiDB-lite"/>
    </source>
</evidence>
<gene>
    <name evidence="2" type="ORF">CDCA_CDCA02G0609</name>
</gene>
<feature type="region of interest" description="Disordered" evidence="1">
    <location>
        <begin position="100"/>
        <end position="158"/>
    </location>
</feature>
<comment type="caution">
    <text evidence="2">The sequence shown here is derived from an EMBL/GenBank/DDBJ whole genome shotgun (WGS) entry which is preliminary data.</text>
</comment>
<accession>A0AAV9IQI5</accession>
<protein>
    <submittedName>
        <fullName evidence="2">Uncharacterized protein</fullName>
    </submittedName>
</protein>
<dbReference type="Proteomes" id="UP001301350">
    <property type="component" value="Unassembled WGS sequence"/>
</dbReference>
<name>A0AAV9IQI5_CYACA</name>
<sequence length="650" mass="71044">MEPRGVCRGECQARFALIALEKPCCPDGSFSGQGGDPLAFVPAAGRSGWASGTRGRQLGGPLSLSRHRTVVWSAGAATVRAAGSAVTVWRGEAAPRWPAGFTLAMGKRPKKDSARAASAKRRPQPQSPAPAPPEDAGQPRATGTETAAERGDGAAAPTTVTDGRLAAAREGQAQELIGNVTEEYVKSGKPYWELDLDLENIQDFPGPDWPEPDEAEDMRREALGEHAVSVEDHDFDDATPELIEKNTQQMDRTPSSYMKVVLEQLKNREVITQATSKEATEIDADVIARHRLPPGMRLLEVVSQARQRLVRDTDRKEMEEAAPHWSLNGGGSGSGSSSSAAEGAPVKSLSDQLLVDEELAVALNRVAAHGLELDGIHFVVVNRHYFDFRFLYGLTALKISVGTRGERDEELQLEMLRARLMLALRIADQPMARALRQCEALLRAVLEQPDVRSETQLVELVERVLSPLDTMHAAAFWLVVHAALAAWQRRRQRHPKSVNETVVYGLMAVRNALLRSSRLRTQLPREYLLLGEVFATGAAVEDGGNETAAEMAAATDDEDARVIQRVTRDSTDDVIINIGALSAFLTARQAHAYGPLAQMVTDVYDTMRSARYDIPSPLDDLWPLISDDDIPLPEGTTKSIFNKVRDIDVW</sequence>